<feature type="transmembrane region" description="Helical" evidence="1">
    <location>
        <begin position="169"/>
        <end position="194"/>
    </location>
</feature>
<dbReference type="STRING" id="310780.SAMN05216267_100513"/>
<keyword evidence="1" id="KW-1133">Transmembrane helix</keyword>
<dbReference type="Proteomes" id="UP000181951">
    <property type="component" value="Unassembled WGS sequence"/>
</dbReference>
<protein>
    <recommendedName>
        <fullName evidence="4">Integral membrane protein</fullName>
    </recommendedName>
</protein>
<evidence type="ECO:0008006" key="4">
    <source>
        <dbReference type="Google" id="ProtNLM"/>
    </source>
</evidence>
<evidence type="ECO:0000313" key="3">
    <source>
        <dbReference type="Proteomes" id="UP000181951"/>
    </source>
</evidence>
<feature type="transmembrane region" description="Helical" evidence="1">
    <location>
        <begin position="21"/>
        <end position="39"/>
    </location>
</feature>
<keyword evidence="3" id="KW-1185">Reference proteome</keyword>
<feature type="transmembrane region" description="Helical" evidence="1">
    <location>
        <begin position="45"/>
        <end position="64"/>
    </location>
</feature>
<keyword evidence="1" id="KW-0812">Transmembrane</keyword>
<name>A0A1H8GDA1_9ACTN</name>
<sequence>MASPASASSVRAGAGLRLLRAAVFTAVCVVLAAAGHSLASGRSVPVWSLVLGWLAVFAVVAPLAGRERRMPAIAAVLAVGQLTLHAVFNAGQLCTGAGTAAAGGQGGQGAGASGGLLDVAARLVCGSHAAALTPQGARHIVSQAGLDPSALAGPSGAMPGMSVPMASGAMAHSLCSLPMVLGHLLAAVVAGWILRRGEAALWRLARGASGLAAVLRRAFTLLSRLTAWVPSSGAACPPPAPRAPHRTVWLRHTVARRGPPRVVLAA</sequence>
<accession>A0A1H8GDA1</accession>
<organism evidence="2 3">
    <name type="scientific">Actinacidiphila rubida</name>
    <dbReference type="NCBI Taxonomy" id="310780"/>
    <lineage>
        <taxon>Bacteria</taxon>
        <taxon>Bacillati</taxon>
        <taxon>Actinomycetota</taxon>
        <taxon>Actinomycetes</taxon>
        <taxon>Kitasatosporales</taxon>
        <taxon>Streptomycetaceae</taxon>
        <taxon>Actinacidiphila</taxon>
    </lineage>
</organism>
<dbReference type="AlphaFoldDB" id="A0A1H8GDA1"/>
<keyword evidence="1" id="KW-0472">Membrane</keyword>
<proteinExistence type="predicted"/>
<dbReference type="RefSeq" id="WP_075016383.1">
    <property type="nucleotide sequence ID" value="NZ_FODD01000005.1"/>
</dbReference>
<reference evidence="2 3" key="1">
    <citation type="submission" date="2016-10" db="EMBL/GenBank/DDBJ databases">
        <authorList>
            <person name="de Groot N.N."/>
        </authorList>
    </citation>
    <scope>NUCLEOTIDE SEQUENCE [LARGE SCALE GENOMIC DNA]</scope>
    <source>
        <strain evidence="2 3">CGMCC 4.2026</strain>
    </source>
</reference>
<dbReference type="EMBL" id="FODD01000005">
    <property type="protein sequence ID" value="SEN41487.1"/>
    <property type="molecule type" value="Genomic_DNA"/>
</dbReference>
<evidence type="ECO:0000313" key="2">
    <source>
        <dbReference type="EMBL" id="SEN41487.1"/>
    </source>
</evidence>
<gene>
    <name evidence="2" type="ORF">SAMN05216267_100513</name>
</gene>
<evidence type="ECO:0000256" key="1">
    <source>
        <dbReference type="SAM" id="Phobius"/>
    </source>
</evidence>